<dbReference type="Pfam" id="PF08281">
    <property type="entry name" value="Sigma70_r4_2"/>
    <property type="match status" value="1"/>
</dbReference>
<evidence type="ECO:0000313" key="6">
    <source>
        <dbReference type="EMBL" id="GAA4311834.1"/>
    </source>
</evidence>
<dbReference type="InterPro" id="IPR036388">
    <property type="entry name" value="WH-like_DNA-bd_sf"/>
</dbReference>
<dbReference type="InterPro" id="IPR039425">
    <property type="entry name" value="RNA_pol_sigma-70-like"/>
</dbReference>
<dbReference type="NCBIfam" id="TIGR02985">
    <property type="entry name" value="Sig70_bacteroi1"/>
    <property type="match status" value="1"/>
</dbReference>
<comment type="caution">
    <text evidence="6">The sequence shown here is derived from an EMBL/GenBank/DDBJ whole genome shotgun (WGS) entry which is preliminary data.</text>
</comment>
<evidence type="ECO:0000256" key="4">
    <source>
        <dbReference type="ARBA" id="ARBA00023163"/>
    </source>
</evidence>
<dbReference type="Proteomes" id="UP001501207">
    <property type="component" value="Unassembled WGS sequence"/>
</dbReference>
<dbReference type="InterPro" id="IPR013324">
    <property type="entry name" value="RNA_pol_sigma_r3/r4-like"/>
</dbReference>
<dbReference type="SUPFAM" id="SSF88659">
    <property type="entry name" value="Sigma3 and sigma4 domains of RNA polymerase sigma factors"/>
    <property type="match status" value="1"/>
</dbReference>
<dbReference type="InterPro" id="IPR013249">
    <property type="entry name" value="RNA_pol_sigma70_r4_t2"/>
</dbReference>
<dbReference type="NCBIfam" id="TIGR02937">
    <property type="entry name" value="sigma70-ECF"/>
    <property type="match status" value="1"/>
</dbReference>
<organism evidence="6 7">
    <name type="scientific">Compostibacter hankyongensis</name>
    <dbReference type="NCBI Taxonomy" id="1007089"/>
    <lineage>
        <taxon>Bacteria</taxon>
        <taxon>Pseudomonadati</taxon>
        <taxon>Bacteroidota</taxon>
        <taxon>Chitinophagia</taxon>
        <taxon>Chitinophagales</taxon>
        <taxon>Chitinophagaceae</taxon>
        <taxon>Compostibacter</taxon>
    </lineage>
</organism>
<dbReference type="PANTHER" id="PTHR43133">
    <property type="entry name" value="RNA POLYMERASE ECF-TYPE SIGMA FACTO"/>
    <property type="match status" value="1"/>
</dbReference>
<dbReference type="EMBL" id="BAABFN010000005">
    <property type="protein sequence ID" value="GAA4311834.1"/>
    <property type="molecule type" value="Genomic_DNA"/>
</dbReference>
<reference evidence="7" key="1">
    <citation type="journal article" date="2019" name="Int. J. Syst. Evol. Microbiol.">
        <title>The Global Catalogue of Microorganisms (GCM) 10K type strain sequencing project: providing services to taxonomists for standard genome sequencing and annotation.</title>
        <authorList>
            <consortium name="The Broad Institute Genomics Platform"/>
            <consortium name="The Broad Institute Genome Sequencing Center for Infectious Disease"/>
            <person name="Wu L."/>
            <person name="Ma J."/>
        </authorList>
    </citation>
    <scope>NUCLEOTIDE SEQUENCE [LARGE SCALE GENOMIC DNA]</scope>
    <source>
        <strain evidence="7">JCM 17664</strain>
    </source>
</reference>
<keyword evidence="4" id="KW-0804">Transcription</keyword>
<evidence type="ECO:0000259" key="5">
    <source>
        <dbReference type="SMART" id="SM00421"/>
    </source>
</evidence>
<gene>
    <name evidence="6" type="ORF">GCM10023143_21120</name>
</gene>
<keyword evidence="3" id="KW-0731">Sigma factor</keyword>
<dbReference type="InterPro" id="IPR014327">
    <property type="entry name" value="RNA_pol_sigma70_bacteroid"/>
</dbReference>
<dbReference type="PANTHER" id="PTHR43133:SF46">
    <property type="entry name" value="RNA POLYMERASE SIGMA-70 FACTOR ECF SUBFAMILY"/>
    <property type="match status" value="1"/>
</dbReference>
<dbReference type="RefSeq" id="WP_344979024.1">
    <property type="nucleotide sequence ID" value="NZ_BAABFN010000005.1"/>
</dbReference>
<dbReference type="Gene3D" id="1.10.1740.10">
    <property type="match status" value="1"/>
</dbReference>
<feature type="domain" description="HTH luxR-type" evidence="5">
    <location>
        <begin position="127"/>
        <end position="185"/>
    </location>
</feature>
<accession>A0ABP8FVG5</accession>
<keyword evidence="7" id="KW-1185">Reference proteome</keyword>
<protein>
    <submittedName>
        <fullName evidence="6">RNA polymerase sigma-70 factor</fullName>
    </submittedName>
</protein>
<evidence type="ECO:0000256" key="1">
    <source>
        <dbReference type="ARBA" id="ARBA00010641"/>
    </source>
</evidence>
<dbReference type="SUPFAM" id="SSF88946">
    <property type="entry name" value="Sigma2 domain of RNA polymerase sigma factors"/>
    <property type="match status" value="1"/>
</dbReference>
<evidence type="ECO:0000313" key="7">
    <source>
        <dbReference type="Proteomes" id="UP001501207"/>
    </source>
</evidence>
<name>A0ABP8FVG5_9BACT</name>
<evidence type="ECO:0000256" key="3">
    <source>
        <dbReference type="ARBA" id="ARBA00023082"/>
    </source>
</evidence>
<keyword evidence="2" id="KW-0805">Transcription regulation</keyword>
<sequence length="194" mass="22558">MASDLSCIQYQLSRNNPTALKELYDLLGNKLLQLARAMVHSREEAEEVVEDVFIRIWEKRDSLAHVENFRWYLYVTTRNISFNYIRKYGKRTTLQLDDIYVPPFAVDATPEDMMITREVLNRINQAIHELPAKCRLVFKLVKEDGLKYREVAELLDISLKTVENQVGIALKKLHAAMQLHLPAGMSATPVRRER</sequence>
<dbReference type="Pfam" id="PF04542">
    <property type="entry name" value="Sigma70_r2"/>
    <property type="match status" value="1"/>
</dbReference>
<dbReference type="InterPro" id="IPR007627">
    <property type="entry name" value="RNA_pol_sigma70_r2"/>
</dbReference>
<dbReference type="InterPro" id="IPR013325">
    <property type="entry name" value="RNA_pol_sigma_r2"/>
</dbReference>
<evidence type="ECO:0000256" key="2">
    <source>
        <dbReference type="ARBA" id="ARBA00023015"/>
    </source>
</evidence>
<dbReference type="InterPro" id="IPR000792">
    <property type="entry name" value="Tscrpt_reg_LuxR_C"/>
</dbReference>
<comment type="similarity">
    <text evidence="1">Belongs to the sigma-70 factor family. ECF subfamily.</text>
</comment>
<proteinExistence type="inferred from homology"/>
<dbReference type="InterPro" id="IPR014284">
    <property type="entry name" value="RNA_pol_sigma-70_dom"/>
</dbReference>
<dbReference type="SMART" id="SM00421">
    <property type="entry name" value="HTH_LUXR"/>
    <property type="match status" value="1"/>
</dbReference>
<dbReference type="Gene3D" id="1.10.10.10">
    <property type="entry name" value="Winged helix-like DNA-binding domain superfamily/Winged helix DNA-binding domain"/>
    <property type="match status" value="1"/>
</dbReference>